<proteinExistence type="predicted"/>
<dbReference type="AlphaFoldDB" id="A0A9P0AGL5"/>
<keyword evidence="3 5" id="KW-0063">Aspartyl esterase</keyword>
<protein>
    <recommendedName>
        <fullName evidence="5">Pectinesterase</fullName>
        <ecNumber evidence="5">3.1.1.11</ecNumber>
    </recommendedName>
</protein>
<evidence type="ECO:0000256" key="1">
    <source>
        <dbReference type="ARBA" id="ARBA00005184"/>
    </source>
</evidence>
<comment type="catalytic activity">
    <reaction evidence="5">
        <text>[(1-&gt;4)-alpha-D-galacturonosyl methyl ester](n) + n H2O = [(1-&gt;4)-alpha-D-galacturonosyl](n) + n methanol + n H(+)</text>
        <dbReference type="Rhea" id="RHEA:22380"/>
        <dbReference type="Rhea" id="RHEA-COMP:14570"/>
        <dbReference type="Rhea" id="RHEA-COMP:14573"/>
        <dbReference type="ChEBI" id="CHEBI:15377"/>
        <dbReference type="ChEBI" id="CHEBI:15378"/>
        <dbReference type="ChEBI" id="CHEBI:17790"/>
        <dbReference type="ChEBI" id="CHEBI:140522"/>
        <dbReference type="ChEBI" id="CHEBI:140523"/>
        <dbReference type="EC" id="3.1.1.11"/>
    </reaction>
</comment>
<dbReference type="SUPFAM" id="SSF51126">
    <property type="entry name" value="Pectin lyase-like"/>
    <property type="match status" value="1"/>
</dbReference>
<evidence type="ECO:0000313" key="7">
    <source>
        <dbReference type="EMBL" id="CAH0394131.1"/>
    </source>
</evidence>
<evidence type="ECO:0000256" key="2">
    <source>
        <dbReference type="ARBA" id="ARBA00022801"/>
    </source>
</evidence>
<organism evidence="7 8">
    <name type="scientific">Bemisia tabaci</name>
    <name type="common">Sweetpotato whitefly</name>
    <name type="synonym">Aleurodes tabaci</name>
    <dbReference type="NCBI Taxonomy" id="7038"/>
    <lineage>
        <taxon>Eukaryota</taxon>
        <taxon>Metazoa</taxon>
        <taxon>Ecdysozoa</taxon>
        <taxon>Arthropoda</taxon>
        <taxon>Hexapoda</taxon>
        <taxon>Insecta</taxon>
        <taxon>Pterygota</taxon>
        <taxon>Neoptera</taxon>
        <taxon>Paraneoptera</taxon>
        <taxon>Hemiptera</taxon>
        <taxon>Sternorrhyncha</taxon>
        <taxon>Aleyrodoidea</taxon>
        <taxon>Aleyrodidae</taxon>
        <taxon>Aleyrodinae</taxon>
        <taxon>Bemisia</taxon>
    </lineage>
</organism>
<evidence type="ECO:0000313" key="8">
    <source>
        <dbReference type="Proteomes" id="UP001152759"/>
    </source>
</evidence>
<dbReference type="InterPro" id="IPR012334">
    <property type="entry name" value="Pectin_lyas_fold"/>
</dbReference>
<feature type="active site" evidence="4">
    <location>
        <position position="144"/>
    </location>
</feature>
<dbReference type="InterPro" id="IPR000070">
    <property type="entry name" value="Pectinesterase_cat"/>
</dbReference>
<name>A0A9P0AGL5_BEMTA</name>
<gene>
    <name evidence="7" type="ORF">BEMITA_LOCUS12464</name>
</gene>
<evidence type="ECO:0000259" key="6">
    <source>
        <dbReference type="Pfam" id="PF01095"/>
    </source>
</evidence>
<sequence>MEVGRFKTVWEAINAAPANNRNRYTIYIKAGVYVENPWVPKEKINLMLVGDGIGRTILKGSKNVVDGSTTFTSATLAVIGNGFIARGITFENVAGSVKHQAVAVRNSADMSVFYQCAFLGFQDTLYTHAGRQFYRECQVAGTIDFIFGDAAAVFQNCDIIVRKPDPSQTNVITAQGREDPRSNTGISIINCKIYAGADLAPVKAQFKTYLGRPWKMFSRTVFMKSFIDDLINPAGWLEWDKGFALTTLYYGEYQNTGPGSNTAGRVKWSGYRVITNEQEAGMFTVDKFIAGNTWLQWTGVPFFPWLS</sequence>
<dbReference type="EC" id="3.1.1.11" evidence="5"/>
<dbReference type="Proteomes" id="UP001152759">
    <property type="component" value="Chromosome 8"/>
</dbReference>
<reference evidence="7" key="1">
    <citation type="submission" date="2021-12" db="EMBL/GenBank/DDBJ databases">
        <authorList>
            <person name="King R."/>
        </authorList>
    </citation>
    <scope>NUCLEOTIDE SEQUENCE</scope>
</reference>
<dbReference type="GO" id="GO:0030599">
    <property type="term" value="F:pectinesterase activity"/>
    <property type="evidence" value="ECO:0007669"/>
    <property type="project" value="UniProtKB-UniRule"/>
</dbReference>
<accession>A0A9P0AGL5</accession>
<dbReference type="PROSITE" id="PS00503">
    <property type="entry name" value="PECTINESTERASE_2"/>
    <property type="match status" value="1"/>
</dbReference>
<dbReference type="FunFam" id="2.160.20.10:FF:000001">
    <property type="entry name" value="Pectinesterase"/>
    <property type="match status" value="1"/>
</dbReference>
<evidence type="ECO:0000256" key="4">
    <source>
        <dbReference type="PROSITE-ProRule" id="PRU10040"/>
    </source>
</evidence>
<comment type="pathway">
    <text evidence="1 5">Glycan metabolism; pectin degradation; 2-dehydro-3-deoxy-D-gluconate from pectin: step 1/5.</text>
</comment>
<dbReference type="InterPro" id="IPR033131">
    <property type="entry name" value="Pectinesterase_Asp_AS"/>
</dbReference>
<dbReference type="InterPro" id="IPR011050">
    <property type="entry name" value="Pectin_lyase_fold/virulence"/>
</dbReference>
<keyword evidence="8" id="KW-1185">Reference proteome</keyword>
<dbReference type="Pfam" id="PF01095">
    <property type="entry name" value="Pectinesterase"/>
    <property type="match status" value="1"/>
</dbReference>
<keyword evidence="2 5" id="KW-0378">Hydrolase</keyword>
<dbReference type="PROSITE" id="PS00800">
    <property type="entry name" value="PECTINESTERASE_1"/>
    <property type="match status" value="1"/>
</dbReference>
<dbReference type="GO" id="GO:0045490">
    <property type="term" value="P:pectin catabolic process"/>
    <property type="evidence" value="ECO:0007669"/>
    <property type="project" value="UniProtKB-UniRule"/>
</dbReference>
<dbReference type="EMBL" id="OU963869">
    <property type="protein sequence ID" value="CAH0394131.1"/>
    <property type="molecule type" value="Genomic_DNA"/>
</dbReference>
<dbReference type="InterPro" id="IPR018040">
    <property type="entry name" value="Pectinesterase_Tyr_AS"/>
</dbReference>
<dbReference type="PANTHER" id="PTHR31707">
    <property type="entry name" value="PECTINESTERASE"/>
    <property type="match status" value="1"/>
</dbReference>
<dbReference type="GO" id="GO:0042545">
    <property type="term" value="P:cell wall modification"/>
    <property type="evidence" value="ECO:0007669"/>
    <property type="project" value="UniProtKB-UniRule"/>
</dbReference>
<evidence type="ECO:0000256" key="3">
    <source>
        <dbReference type="ARBA" id="ARBA00023085"/>
    </source>
</evidence>
<dbReference type="Gene3D" id="2.160.20.10">
    <property type="entry name" value="Single-stranded right-handed beta-helix, Pectin lyase-like"/>
    <property type="match status" value="1"/>
</dbReference>
<evidence type="ECO:0000256" key="5">
    <source>
        <dbReference type="RuleBase" id="RU000589"/>
    </source>
</evidence>
<feature type="domain" description="Pectinesterase catalytic" evidence="6">
    <location>
        <begin position="3"/>
        <end position="292"/>
    </location>
</feature>